<feature type="region of interest" description="Disordered" evidence="4">
    <location>
        <begin position="1173"/>
        <end position="1243"/>
    </location>
</feature>
<protein>
    <recommendedName>
        <fullName evidence="6">CBM6 domain-containing protein</fullName>
    </recommendedName>
</protein>
<sequence length="1273" mass="131812">MKPVSPTAGEPEMRRAPRRTRAAMGALLTAPLLVTGVLGAGAAAAESGSAPTGANTSNGWEMATTDPFSADYHPTFTGNGNFAARVPAQGQGYSAADVATQFQVAGLYAAHLPNEARASAPAWTGLTVSDGSGSFDQAFSAPCVVGSICQLEDAQLSGGVSVASDHGGYQGSGFTQGWGNASAGALLYANGAQPDAAYDLIVRYAAGNPGDNSANVRSLHVSVGDTSADIALPPSPQGDWDTWMQARLPLGALTDRAALTLSCSSTPGADCRVNVDSIAIVPRDGALPTTPPDLTMDARGLADYRQSLDVSTGAIITSARWTSPSGNVSDVAYTVLTDRGHDDRALVRVDVTPQWSGDLEVTDVLDTRPATFVAGTVTHRDDAAGTIGVDAAITGSGITASIASTLAGPGQRAEARPVGLPSGSIAQKLTQSVESGKTYSFVKYVGLTTTHDGADTAGLAKAASTAAAAQGYDAVRASNDGAWADIWKGDIQVTGDDALQQQIRASRFYLLASVNADRPWSPSPAGLSSDGYGGHVFWDTETWMWPSLVAQDPEIAAAVLKYRSDRIDDARANAAAGGHDGIRFPWEGALDGTEQTTATLFGETEQHITADVALAFWQYYLSTGDRTWLQNEGWPVISGAADFWASRVELGDDGQYHINGVTPPDEWAGKHDDSAYTNVAAAQTMRMATRAAGVLGTSAKPAWQTIADKMFMPHDDALGITPEYAGYNGHVIKQADVVMTTYPWGYEQSDELTARNLAYYASRVTTSGGPSMTDAIHSIVSAELGNVCDAWYYTQQSGTPFMRAPFDQFSEEREGGAFTFTTGAGGFLQEFYYGYTGLRMQEDGITLAPILPPSLTDMTVAGLHYQGRTFDVKIGTTSTDVTLTSGPALTVHTADGDKTVSTDAALRIPTRTANDCEATSGYGTLLGSLSAPAGGDNGAGTLQYPGSSNFPTGTFDMTDFDVYRDGDTLRYVTTVSGEITNPWGGNGMSVQLLHTYLRLPSNDSAPARSGAVPALPGTNADLESPWDLVLVGNGRATGSGPGTGLYDASGALVAPVELSVTPRRHQIVLSFPESALKGADPVKVGYVAAMLVNAESNEGLSNIRPALDCEAPGSPDWVSQWRICGGLGTISSASPYDTDTRDPNIIKVFVPEGRTQQGDVLKTEGPSILPFVALKAAPGPSPSPSDSGSASPNPSDSGSASPSPSDSGPGSPSASASASPTTSGAAAGGPSADRLGATGGESPLPLAVIGGVLLLLGAAGVLMRRRSLRRDGA</sequence>
<dbReference type="EMBL" id="BSER01000007">
    <property type="protein sequence ID" value="GLJ94980.1"/>
    <property type="molecule type" value="Genomic_DNA"/>
</dbReference>
<dbReference type="GO" id="GO:0004555">
    <property type="term" value="F:alpha,alpha-trehalase activity"/>
    <property type="evidence" value="ECO:0007669"/>
    <property type="project" value="TreeGrafter"/>
</dbReference>
<dbReference type="InterPro" id="IPR008928">
    <property type="entry name" value="6-hairpin_glycosidase_sf"/>
</dbReference>
<dbReference type="Pfam" id="PF09985">
    <property type="entry name" value="Glucodextran_C"/>
    <property type="match status" value="1"/>
</dbReference>
<dbReference type="PANTHER" id="PTHR11051">
    <property type="entry name" value="GLYCOSYL HYDROLASE-RELATED"/>
    <property type="match status" value="1"/>
</dbReference>
<name>A0A9W6M5V6_9MICO</name>
<dbReference type="GO" id="GO:0005993">
    <property type="term" value="P:trehalose catabolic process"/>
    <property type="evidence" value="ECO:0007669"/>
    <property type="project" value="TreeGrafter"/>
</dbReference>
<evidence type="ECO:0000256" key="2">
    <source>
        <dbReference type="ARBA" id="ARBA00022801"/>
    </source>
</evidence>
<keyword evidence="5" id="KW-0812">Transmembrane</keyword>
<dbReference type="Gene3D" id="2.70.98.40">
    <property type="entry name" value="Glycoside hydrolase, family 65, N-terminal domain"/>
    <property type="match status" value="1"/>
</dbReference>
<dbReference type="Pfam" id="PF03633">
    <property type="entry name" value="Glyco_hydro_65C"/>
    <property type="match status" value="1"/>
</dbReference>
<keyword evidence="8" id="KW-1185">Reference proteome</keyword>
<comment type="similarity">
    <text evidence="1">Belongs to the glycosyl hydrolase 65 family.</text>
</comment>
<dbReference type="InterPro" id="IPR012341">
    <property type="entry name" value="6hp_glycosidase-like_sf"/>
</dbReference>
<evidence type="ECO:0000256" key="4">
    <source>
        <dbReference type="SAM" id="MobiDB-lite"/>
    </source>
</evidence>
<evidence type="ECO:0000259" key="6">
    <source>
        <dbReference type="PROSITE" id="PS51175"/>
    </source>
</evidence>
<proteinExistence type="inferred from homology"/>
<dbReference type="InterPro" id="IPR011013">
    <property type="entry name" value="Gal_mutarotase_sf_dom"/>
</dbReference>
<evidence type="ECO:0000256" key="3">
    <source>
        <dbReference type="ARBA" id="ARBA00023295"/>
    </source>
</evidence>
<dbReference type="InterPro" id="IPR019248">
    <property type="entry name" value="Glucodextran_C"/>
</dbReference>
<evidence type="ECO:0000313" key="8">
    <source>
        <dbReference type="Proteomes" id="UP001142291"/>
    </source>
</evidence>
<dbReference type="InterPro" id="IPR037018">
    <property type="entry name" value="GH65_N"/>
</dbReference>
<dbReference type="GO" id="GO:0016757">
    <property type="term" value="F:glycosyltransferase activity"/>
    <property type="evidence" value="ECO:0007669"/>
    <property type="project" value="UniProtKB-ARBA"/>
</dbReference>
<dbReference type="InterPro" id="IPR008979">
    <property type="entry name" value="Galactose-bd-like_sf"/>
</dbReference>
<dbReference type="InterPro" id="IPR005195">
    <property type="entry name" value="Glyco_hydro_65_M"/>
</dbReference>
<feature type="domain" description="CBM6" evidence="6">
    <location>
        <begin position="147"/>
        <end position="281"/>
    </location>
</feature>
<evidence type="ECO:0000313" key="7">
    <source>
        <dbReference type="EMBL" id="GLJ94980.1"/>
    </source>
</evidence>
<dbReference type="AlphaFoldDB" id="A0A9W6M5V6"/>
<dbReference type="PANTHER" id="PTHR11051:SF8">
    <property type="entry name" value="PROTEIN-GLUCOSYLGALACTOSYLHYDROXYLYSINE GLUCOSIDASE"/>
    <property type="match status" value="1"/>
</dbReference>
<gene>
    <name evidence="7" type="ORF">GCM10017591_10420</name>
</gene>
<dbReference type="Pfam" id="PF03636">
    <property type="entry name" value="Glyco_hydro_65N"/>
    <property type="match status" value="1"/>
</dbReference>
<dbReference type="RefSeq" id="WP_204964438.1">
    <property type="nucleotide sequence ID" value="NZ_BAAAUR010000004.1"/>
</dbReference>
<dbReference type="SUPFAM" id="SSF49785">
    <property type="entry name" value="Galactose-binding domain-like"/>
    <property type="match status" value="1"/>
</dbReference>
<dbReference type="Gene3D" id="2.60.40.1190">
    <property type="match status" value="1"/>
</dbReference>
<reference evidence="7" key="1">
    <citation type="journal article" date="2014" name="Int. J. Syst. Evol. Microbiol.">
        <title>Complete genome sequence of Corynebacterium casei LMG S-19264T (=DSM 44701T), isolated from a smear-ripened cheese.</title>
        <authorList>
            <consortium name="US DOE Joint Genome Institute (JGI-PGF)"/>
            <person name="Walter F."/>
            <person name="Albersmeier A."/>
            <person name="Kalinowski J."/>
            <person name="Ruckert C."/>
        </authorList>
    </citation>
    <scope>NUCLEOTIDE SEQUENCE</scope>
    <source>
        <strain evidence="7">VKM Ac-1940</strain>
    </source>
</reference>
<dbReference type="Gene3D" id="1.50.10.10">
    <property type="match status" value="1"/>
</dbReference>
<dbReference type="FunFam" id="1.50.10.10:FF:000023">
    <property type="entry name" value="Protein-glucosylgalactosylhydroxylysine glucosidase"/>
    <property type="match status" value="1"/>
</dbReference>
<dbReference type="InterPro" id="IPR005194">
    <property type="entry name" value="Glyco_hydro_65_C"/>
</dbReference>
<feature type="transmembrane region" description="Helical" evidence="5">
    <location>
        <begin position="1244"/>
        <end position="1263"/>
    </location>
</feature>
<dbReference type="GO" id="GO:0140096">
    <property type="term" value="F:catalytic activity, acting on a protein"/>
    <property type="evidence" value="ECO:0007669"/>
    <property type="project" value="UniProtKB-ARBA"/>
</dbReference>
<evidence type="ECO:0000256" key="1">
    <source>
        <dbReference type="ARBA" id="ARBA00006768"/>
    </source>
</evidence>
<dbReference type="GO" id="GO:0030246">
    <property type="term" value="F:carbohydrate binding"/>
    <property type="evidence" value="ECO:0007669"/>
    <property type="project" value="InterPro"/>
</dbReference>
<dbReference type="Proteomes" id="UP001142291">
    <property type="component" value="Unassembled WGS sequence"/>
</dbReference>
<dbReference type="SUPFAM" id="SSF48208">
    <property type="entry name" value="Six-hairpin glycosidases"/>
    <property type="match status" value="1"/>
</dbReference>
<dbReference type="Pfam" id="PF03632">
    <property type="entry name" value="Glyco_hydro_65m"/>
    <property type="match status" value="1"/>
</dbReference>
<keyword evidence="3" id="KW-0326">Glycosidase</keyword>
<accession>A0A9W6M5V6</accession>
<reference evidence="7" key="2">
    <citation type="submission" date="2023-01" db="EMBL/GenBank/DDBJ databases">
        <authorList>
            <person name="Sun Q."/>
            <person name="Evtushenko L."/>
        </authorList>
    </citation>
    <scope>NUCLEOTIDE SEQUENCE</scope>
    <source>
        <strain evidence="7">VKM Ac-1940</strain>
    </source>
</reference>
<dbReference type="PROSITE" id="PS51175">
    <property type="entry name" value="CBM6"/>
    <property type="match status" value="1"/>
</dbReference>
<feature type="compositionally biased region" description="Low complexity" evidence="4">
    <location>
        <begin position="44"/>
        <end position="54"/>
    </location>
</feature>
<feature type="region of interest" description="Disordered" evidence="4">
    <location>
        <begin position="44"/>
        <end position="66"/>
    </location>
</feature>
<dbReference type="SUPFAM" id="SSF49344">
    <property type="entry name" value="CBD9-like"/>
    <property type="match status" value="1"/>
</dbReference>
<keyword evidence="5" id="KW-0472">Membrane</keyword>
<keyword evidence="5" id="KW-1133">Transmembrane helix</keyword>
<comment type="caution">
    <text evidence="7">The sequence shown here is derived from an EMBL/GenBank/DDBJ whole genome shotgun (WGS) entry which is preliminary data.</text>
</comment>
<dbReference type="InterPro" id="IPR005196">
    <property type="entry name" value="Glyco_hydro_65_N"/>
</dbReference>
<dbReference type="SUPFAM" id="SSF74650">
    <property type="entry name" value="Galactose mutarotase-like"/>
    <property type="match status" value="1"/>
</dbReference>
<dbReference type="Gene3D" id="2.60.120.260">
    <property type="entry name" value="Galactose-binding domain-like"/>
    <property type="match status" value="1"/>
</dbReference>
<dbReference type="Gene3D" id="2.60.420.10">
    <property type="entry name" value="Maltose phosphorylase, domain 3"/>
    <property type="match status" value="1"/>
</dbReference>
<organism evidence="7 8">
    <name type="scientific">Microbacterium dextranolyticum</name>
    <dbReference type="NCBI Taxonomy" id="36806"/>
    <lineage>
        <taxon>Bacteria</taxon>
        <taxon>Bacillati</taxon>
        <taxon>Actinomycetota</taxon>
        <taxon>Actinomycetes</taxon>
        <taxon>Micrococcales</taxon>
        <taxon>Microbacteriaceae</taxon>
        <taxon>Microbacterium</taxon>
    </lineage>
</organism>
<evidence type="ECO:0000256" key="5">
    <source>
        <dbReference type="SAM" id="Phobius"/>
    </source>
</evidence>
<dbReference type="InterPro" id="IPR005084">
    <property type="entry name" value="CBM6"/>
</dbReference>
<feature type="compositionally biased region" description="Low complexity" evidence="4">
    <location>
        <begin position="1184"/>
        <end position="1233"/>
    </location>
</feature>
<keyword evidence="2" id="KW-0378">Hydrolase</keyword>